<evidence type="ECO:0000313" key="2">
    <source>
        <dbReference type="EMBL" id="GLQ36372.1"/>
    </source>
</evidence>
<feature type="chain" id="PRO_5045200197" description="Lipoprotein" evidence="1">
    <location>
        <begin position="21"/>
        <end position="185"/>
    </location>
</feature>
<feature type="signal peptide" evidence="1">
    <location>
        <begin position="1"/>
        <end position="20"/>
    </location>
</feature>
<proteinExistence type="predicted"/>
<name>A0ABQ5VY44_9RHOB</name>
<keyword evidence="1" id="KW-0732">Signal</keyword>
<evidence type="ECO:0000313" key="3">
    <source>
        <dbReference type="Proteomes" id="UP001156694"/>
    </source>
</evidence>
<evidence type="ECO:0008006" key="4">
    <source>
        <dbReference type="Google" id="ProtNLM"/>
    </source>
</evidence>
<dbReference type="Proteomes" id="UP001156694">
    <property type="component" value="Unassembled WGS sequence"/>
</dbReference>
<dbReference type="EMBL" id="BSNN01000014">
    <property type="protein sequence ID" value="GLQ36372.1"/>
    <property type="molecule type" value="Genomic_DNA"/>
</dbReference>
<dbReference type="RefSeq" id="WP_284380248.1">
    <property type="nucleotide sequence ID" value="NZ_BSNN01000014.1"/>
</dbReference>
<organism evidence="2 3">
    <name type="scientific">Amylibacter marinus</name>
    <dbReference type="NCBI Taxonomy" id="1475483"/>
    <lineage>
        <taxon>Bacteria</taxon>
        <taxon>Pseudomonadati</taxon>
        <taxon>Pseudomonadota</taxon>
        <taxon>Alphaproteobacteria</taxon>
        <taxon>Rhodobacterales</taxon>
        <taxon>Paracoccaceae</taxon>
        <taxon>Amylibacter</taxon>
    </lineage>
</organism>
<accession>A0ABQ5VY44</accession>
<reference evidence="3" key="1">
    <citation type="journal article" date="2019" name="Int. J. Syst. Evol. Microbiol.">
        <title>The Global Catalogue of Microorganisms (GCM) 10K type strain sequencing project: providing services to taxonomists for standard genome sequencing and annotation.</title>
        <authorList>
            <consortium name="The Broad Institute Genomics Platform"/>
            <consortium name="The Broad Institute Genome Sequencing Center for Infectious Disease"/>
            <person name="Wu L."/>
            <person name="Ma J."/>
        </authorList>
    </citation>
    <scope>NUCLEOTIDE SEQUENCE [LARGE SCALE GENOMIC DNA]</scope>
    <source>
        <strain evidence="3">NBRC 110140</strain>
    </source>
</reference>
<sequence>MHLTKPFCTLLLAVNLAACGNVVLPTVAQLANISPLEADPAGFEVLVDLPTGVSIRPQSAVLTLSAVHEMQSKEISGAYVLEQAPSDMGLRLFRIAPADLEQIREFQSIARAWESEDPDASHGSISVNVIACALGDGPASDAVFSLSLKTRTTGEFMPLIRNASVRDILDPGATSKQPIGVKQCG</sequence>
<evidence type="ECO:0000256" key="1">
    <source>
        <dbReference type="SAM" id="SignalP"/>
    </source>
</evidence>
<comment type="caution">
    <text evidence="2">The sequence shown here is derived from an EMBL/GenBank/DDBJ whole genome shotgun (WGS) entry which is preliminary data.</text>
</comment>
<gene>
    <name evidence="2" type="ORF">GCM10007939_26560</name>
</gene>
<keyword evidence="3" id="KW-1185">Reference proteome</keyword>
<protein>
    <recommendedName>
        <fullName evidence="4">Lipoprotein</fullName>
    </recommendedName>
</protein>